<feature type="region of interest" description="Disordered" evidence="1">
    <location>
        <begin position="306"/>
        <end position="326"/>
    </location>
</feature>
<organism evidence="3 4">
    <name type="scientific">Hondaea fermentalgiana</name>
    <dbReference type="NCBI Taxonomy" id="2315210"/>
    <lineage>
        <taxon>Eukaryota</taxon>
        <taxon>Sar</taxon>
        <taxon>Stramenopiles</taxon>
        <taxon>Bigyra</taxon>
        <taxon>Labyrinthulomycetes</taxon>
        <taxon>Thraustochytrida</taxon>
        <taxon>Thraustochytriidae</taxon>
        <taxon>Hondaea</taxon>
    </lineage>
</organism>
<dbReference type="InParanoid" id="A0A2R5GTA2"/>
<dbReference type="OrthoDB" id="441293at2759"/>
<dbReference type="InterPro" id="IPR000719">
    <property type="entry name" value="Prot_kinase_dom"/>
</dbReference>
<dbReference type="SUPFAM" id="SSF56112">
    <property type="entry name" value="Protein kinase-like (PK-like)"/>
    <property type="match status" value="1"/>
</dbReference>
<dbReference type="Proteomes" id="UP000241890">
    <property type="component" value="Unassembled WGS sequence"/>
</dbReference>
<reference evidence="3 4" key="1">
    <citation type="submission" date="2017-12" db="EMBL/GenBank/DDBJ databases">
        <title>Sequencing, de novo assembly and annotation of complete genome of a new Thraustochytrid species, strain FCC1311.</title>
        <authorList>
            <person name="Sedici K."/>
            <person name="Godart F."/>
            <person name="Aiese Cigliano R."/>
            <person name="Sanseverino W."/>
            <person name="Barakat M."/>
            <person name="Ortet P."/>
            <person name="Marechal E."/>
            <person name="Cagnac O."/>
            <person name="Amato A."/>
        </authorList>
    </citation>
    <scope>NUCLEOTIDE SEQUENCE [LARGE SCALE GENOMIC DNA]</scope>
</reference>
<evidence type="ECO:0000313" key="4">
    <source>
        <dbReference type="Proteomes" id="UP000241890"/>
    </source>
</evidence>
<dbReference type="InterPro" id="IPR011009">
    <property type="entry name" value="Kinase-like_dom_sf"/>
</dbReference>
<dbReference type="Gene3D" id="1.10.510.10">
    <property type="entry name" value="Transferase(Phosphotransferase) domain 1"/>
    <property type="match status" value="1"/>
</dbReference>
<dbReference type="GO" id="GO:0005524">
    <property type="term" value="F:ATP binding"/>
    <property type="evidence" value="ECO:0007669"/>
    <property type="project" value="InterPro"/>
</dbReference>
<dbReference type="PROSITE" id="PS50011">
    <property type="entry name" value="PROTEIN_KINASE_DOM"/>
    <property type="match status" value="1"/>
</dbReference>
<dbReference type="Pfam" id="PF00069">
    <property type="entry name" value="Pkinase"/>
    <property type="match status" value="1"/>
</dbReference>
<accession>A0A2R5GTA2</accession>
<proteinExistence type="predicted"/>
<dbReference type="InterPro" id="IPR008266">
    <property type="entry name" value="Tyr_kinase_AS"/>
</dbReference>
<keyword evidence="3" id="KW-0418">Kinase</keyword>
<dbReference type="EMBL" id="BEYU01000109">
    <property type="protein sequence ID" value="GBG31883.1"/>
    <property type="molecule type" value="Genomic_DNA"/>
</dbReference>
<dbReference type="PANTHER" id="PTHR24359:SF1">
    <property type="entry name" value="INHIBITOR OF NUCLEAR FACTOR KAPPA-B KINASE EPSILON SUBUNIT HOMOLOG 1-RELATED"/>
    <property type="match status" value="1"/>
</dbReference>
<evidence type="ECO:0000259" key="2">
    <source>
        <dbReference type="PROSITE" id="PS50011"/>
    </source>
</evidence>
<feature type="domain" description="Protein kinase" evidence="2">
    <location>
        <begin position="234"/>
        <end position="587"/>
    </location>
</feature>
<dbReference type="AlphaFoldDB" id="A0A2R5GTA2"/>
<keyword evidence="4" id="KW-1185">Reference proteome</keyword>
<feature type="region of interest" description="Disordered" evidence="1">
    <location>
        <begin position="1"/>
        <end position="37"/>
    </location>
</feature>
<gene>
    <name evidence="3" type="ORF">FCC1311_081082</name>
</gene>
<comment type="caution">
    <text evidence="3">The sequence shown here is derived from an EMBL/GenBank/DDBJ whole genome shotgun (WGS) entry which is preliminary data.</text>
</comment>
<protein>
    <submittedName>
        <fullName evidence="3">Protein kinase, putative</fullName>
    </submittedName>
</protein>
<dbReference type="GO" id="GO:0004674">
    <property type="term" value="F:protein serine/threonine kinase activity"/>
    <property type="evidence" value="ECO:0007669"/>
    <property type="project" value="TreeGrafter"/>
</dbReference>
<name>A0A2R5GTA2_9STRA</name>
<sequence length="601" mass="65755">MDKDVEHEDVLQTSNEGGHENAENDGEHDDSPRSESGIMTLTPRVKLGLAHEFLQGDDDNVKNEGINTPRSRVKHLQRPHFVRLNFNLLATRSAPVLPSLGTGERALFNLEAALDDDEACEALLNDLRESSIARERLLSDKHDNIFGILADALQTTTIPRKNAPQAPSKPSPPQEPSSGAVPGLAVARLRLSAIAQNQTTPSNSNNVCGIDSTQCTADPARHARADRAAALVLGLLMERSGRGVLSDDRVPWSIILKYFASSASMLQGSWVMWACDHFQGAQMLTRLLMPAPDRVASETSVVASSSASFPHDDAPENDATDRDASSSLSITSYGRLSNGDGDIYIIMQRAKSWMETLLRIYVHIADALAFIASHGVTHYDVRMDNILLLPHGEGGFDPVLADFGEAFCAAPGITEEEDMVLANKAGPVRRPSDDFQYESRGTECIMAPEMLTVCEPSQAQRRANHDRRQSFRFGTSAPADVWALGCLLFEVATGDFLYQEALDAWATFFARLTQQQQRETDALPLLPESARERFIKACLGPVVPEEQEKLSTEADAMLSSLVVGALQTDPRRRPTATAMRDRAVRMLGSPDQMRSPAITML</sequence>
<feature type="compositionally biased region" description="Basic and acidic residues" evidence="1">
    <location>
        <begin position="1"/>
        <end position="10"/>
    </location>
</feature>
<evidence type="ECO:0000256" key="1">
    <source>
        <dbReference type="SAM" id="MobiDB-lite"/>
    </source>
</evidence>
<dbReference type="PROSITE" id="PS00109">
    <property type="entry name" value="PROTEIN_KINASE_TYR"/>
    <property type="match status" value="1"/>
</dbReference>
<feature type="region of interest" description="Disordered" evidence="1">
    <location>
        <begin position="157"/>
        <end position="181"/>
    </location>
</feature>
<evidence type="ECO:0000313" key="3">
    <source>
        <dbReference type="EMBL" id="GBG31883.1"/>
    </source>
</evidence>
<dbReference type="PANTHER" id="PTHR24359">
    <property type="entry name" value="SERINE/THREONINE-PROTEIN KINASE SBK1"/>
    <property type="match status" value="1"/>
</dbReference>
<feature type="compositionally biased region" description="Basic and acidic residues" evidence="1">
    <location>
        <begin position="310"/>
        <end position="324"/>
    </location>
</feature>
<dbReference type="SMART" id="SM00220">
    <property type="entry name" value="S_TKc"/>
    <property type="match status" value="1"/>
</dbReference>
<keyword evidence="3" id="KW-0808">Transferase</keyword>